<dbReference type="Proteomes" id="UP000238261">
    <property type="component" value="Unassembled WGS sequence"/>
</dbReference>
<evidence type="ECO:0000313" key="1">
    <source>
        <dbReference type="EMBL" id="PPU92368.1"/>
    </source>
</evidence>
<sequence length="100" mass="10863">MAEADWPFGQTASVKDYVNWTAVGGATRYVVEESVDGVTWTSVYEGADPSWTSLARPSGTYAYRVLVCMPDGTCSQATDVAHAQRPAFAIVPLLYQLLLN</sequence>
<dbReference type="OrthoDB" id="6904246at2"/>
<dbReference type="InterPro" id="IPR013783">
    <property type="entry name" value="Ig-like_fold"/>
</dbReference>
<dbReference type="AlphaFoldDB" id="A0A2S7EN24"/>
<organism evidence="1 2">
    <name type="scientific">Xanthomonas hyacinthi</name>
    <dbReference type="NCBI Taxonomy" id="56455"/>
    <lineage>
        <taxon>Bacteria</taxon>
        <taxon>Pseudomonadati</taxon>
        <taxon>Pseudomonadota</taxon>
        <taxon>Gammaproteobacteria</taxon>
        <taxon>Lysobacterales</taxon>
        <taxon>Lysobacteraceae</taxon>
        <taxon>Xanthomonas</taxon>
    </lineage>
</organism>
<keyword evidence="2" id="KW-1185">Reference proteome</keyword>
<proteinExistence type="predicted"/>
<dbReference type="EMBL" id="MDEG01000059">
    <property type="protein sequence ID" value="PPU92368.1"/>
    <property type="molecule type" value="Genomic_DNA"/>
</dbReference>
<evidence type="ECO:0008006" key="3">
    <source>
        <dbReference type="Google" id="ProtNLM"/>
    </source>
</evidence>
<gene>
    <name evidence="1" type="ORF">XhyaCFBP1156_21085</name>
</gene>
<comment type="caution">
    <text evidence="1">The sequence shown here is derived from an EMBL/GenBank/DDBJ whole genome shotgun (WGS) entry which is preliminary data.</text>
</comment>
<evidence type="ECO:0000313" key="2">
    <source>
        <dbReference type="Proteomes" id="UP000238261"/>
    </source>
</evidence>
<dbReference type="RefSeq" id="WP_104559065.1">
    <property type="nucleotide sequence ID" value="NZ_CP043476.1"/>
</dbReference>
<dbReference type="Gene3D" id="2.60.40.10">
    <property type="entry name" value="Immunoglobulins"/>
    <property type="match status" value="1"/>
</dbReference>
<reference evidence="2" key="1">
    <citation type="submission" date="2016-08" db="EMBL/GenBank/DDBJ databases">
        <authorList>
            <person name="Merda D."/>
            <person name="Briand M."/>
            <person name="Taghouti G."/>
            <person name="Carrere S."/>
            <person name="Gouzy J."/>
            <person name="Portier P."/>
            <person name="Jacques M.-A."/>
            <person name="Fischer-Le Saux M."/>
        </authorList>
    </citation>
    <scope>NUCLEOTIDE SEQUENCE [LARGE SCALE GENOMIC DNA]</scope>
    <source>
        <strain evidence="2">CFBP1156</strain>
    </source>
</reference>
<accession>A0A2S7EN24</accession>
<name>A0A2S7EN24_9XANT</name>
<protein>
    <recommendedName>
        <fullName evidence="3">F5/8 type C domain-containing protein</fullName>
    </recommendedName>
</protein>